<dbReference type="Gene3D" id="3.60.15.10">
    <property type="entry name" value="Ribonuclease Z/Hydroxyacylglutathione hydrolase-like"/>
    <property type="match status" value="1"/>
</dbReference>
<dbReference type="EMBL" id="CP021455">
    <property type="protein sequence ID" value="ARU05200.1"/>
    <property type="molecule type" value="Genomic_DNA"/>
</dbReference>
<organism evidence="3 4">
    <name type="scientific">Comamonas serinivorans</name>
    <dbReference type="NCBI Taxonomy" id="1082851"/>
    <lineage>
        <taxon>Bacteria</taxon>
        <taxon>Pseudomonadati</taxon>
        <taxon>Pseudomonadota</taxon>
        <taxon>Betaproteobacteria</taxon>
        <taxon>Burkholderiales</taxon>
        <taxon>Comamonadaceae</taxon>
        <taxon>Comamonas</taxon>
    </lineage>
</organism>
<feature type="domain" description="Metallo-beta-lactamase" evidence="2">
    <location>
        <begin position="52"/>
        <end position="266"/>
    </location>
</feature>
<dbReference type="PANTHER" id="PTHR42951:SF4">
    <property type="entry name" value="ACYL-COENZYME A THIOESTERASE MBLAC2"/>
    <property type="match status" value="1"/>
</dbReference>
<evidence type="ECO:0000313" key="3">
    <source>
        <dbReference type="EMBL" id="ARU05200.1"/>
    </source>
</evidence>
<proteinExistence type="inferred from homology"/>
<accession>A0A1Y0EP29</accession>
<name>A0A1Y0EP29_9BURK</name>
<reference evidence="3 4" key="1">
    <citation type="submission" date="2017-05" db="EMBL/GenBank/DDBJ databases">
        <authorList>
            <person name="Song R."/>
            <person name="Chenine A.L."/>
            <person name="Ruprecht R.M."/>
        </authorList>
    </citation>
    <scope>NUCLEOTIDE SEQUENCE [LARGE SCALE GENOMIC DNA]</scope>
    <source>
        <strain evidence="3 4">DSM 26136</strain>
    </source>
</reference>
<keyword evidence="4" id="KW-1185">Reference proteome</keyword>
<dbReference type="GO" id="GO:0017001">
    <property type="term" value="P:antibiotic catabolic process"/>
    <property type="evidence" value="ECO:0007669"/>
    <property type="project" value="UniProtKB-ARBA"/>
</dbReference>
<dbReference type="InterPro" id="IPR050855">
    <property type="entry name" value="NDM-1-like"/>
</dbReference>
<sequence length="357" mass="39512">MSTNPDTCVDETVVRNGLSFPFGLQRVHAEPVMVTPEVMWLQVPLSASSMGFINTWALRDGDGWAVVDVGMDTPAGAQRWAELVLPDGPLGGAPTRIIGTHMHADHVGYAGELYRRHGCELWMTRGEYLQAKQMIEDYARPTLPEHLRFFRQAGWSDEMLAGYAAFGKSMAPLPGQYRRMREGDVLAVGDQCWQVITTCGHSPEHACLYNAAQQLLIGGDQVLADVSSNVSVMPVEPWANPMKDWLNSLQKMATLFDEDVLVLPAHGAPFRGLPERARQLATKRLRALDRLRDHLRENGPQRALDVYPALFSPGSFANPFLHTLATGEALAYLNHLLGDGQARVQADAQGVNWYELV</sequence>
<gene>
    <name evidence="3" type="ORF">CCO03_11365</name>
</gene>
<dbReference type="Proteomes" id="UP000196138">
    <property type="component" value="Chromosome"/>
</dbReference>
<dbReference type="Pfam" id="PF00753">
    <property type="entry name" value="Lactamase_B"/>
    <property type="match status" value="1"/>
</dbReference>
<dbReference type="InterPro" id="IPR036388">
    <property type="entry name" value="WH-like_DNA-bd_sf"/>
</dbReference>
<protein>
    <recommendedName>
        <fullName evidence="2">Metallo-beta-lactamase domain-containing protein</fullName>
    </recommendedName>
</protein>
<dbReference type="SMART" id="SM00849">
    <property type="entry name" value="Lactamase_B"/>
    <property type="match status" value="1"/>
</dbReference>
<dbReference type="AlphaFoldDB" id="A0A1Y0EP29"/>
<evidence type="ECO:0000313" key="4">
    <source>
        <dbReference type="Proteomes" id="UP000196138"/>
    </source>
</evidence>
<evidence type="ECO:0000256" key="1">
    <source>
        <dbReference type="ARBA" id="ARBA00005250"/>
    </source>
</evidence>
<dbReference type="InterPro" id="IPR001279">
    <property type="entry name" value="Metallo-B-lactamas"/>
</dbReference>
<dbReference type="InterPro" id="IPR036866">
    <property type="entry name" value="RibonucZ/Hydroxyglut_hydro"/>
</dbReference>
<dbReference type="SUPFAM" id="SSF56281">
    <property type="entry name" value="Metallo-hydrolase/oxidoreductase"/>
    <property type="match status" value="1"/>
</dbReference>
<dbReference type="OrthoDB" id="2971563at2"/>
<comment type="similarity">
    <text evidence="1">Belongs to the metallo-beta-lactamase superfamily. Class-B beta-lactamase family.</text>
</comment>
<dbReference type="Gene3D" id="1.10.10.10">
    <property type="entry name" value="Winged helix-like DNA-binding domain superfamily/Winged helix DNA-binding domain"/>
    <property type="match status" value="1"/>
</dbReference>
<dbReference type="PANTHER" id="PTHR42951">
    <property type="entry name" value="METALLO-BETA-LACTAMASE DOMAIN-CONTAINING"/>
    <property type="match status" value="1"/>
</dbReference>
<dbReference type="RefSeq" id="WP_087281124.1">
    <property type="nucleotide sequence ID" value="NZ_CP021455.1"/>
</dbReference>
<dbReference type="KEGG" id="cser:CCO03_11365"/>
<evidence type="ECO:0000259" key="2">
    <source>
        <dbReference type="SMART" id="SM00849"/>
    </source>
</evidence>